<evidence type="ECO:0000313" key="1">
    <source>
        <dbReference type="EMBL" id="RHW28041.1"/>
    </source>
</evidence>
<evidence type="ECO:0000313" key="2">
    <source>
        <dbReference type="Proteomes" id="UP000283644"/>
    </source>
</evidence>
<organism evidence="1 2">
    <name type="scientific">Nocardioides immobilis</name>
    <dbReference type="NCBI Taxonomy" id="2049295"/>
    <lineage>
        <taxon>Bacteria</taxon>
        <taxon>Bacillati</taxon>
        <taxon>Actinomycetota</taxon>
        <taxon>Actinomycetes</taxon>
        <taxon>Propionibacteriales</taxon>
        <taxon>Nocardioidaceae</taxon>
        <taxon>Nocardioides</taxon>
    </lineage>
</organism>
<gene>
    <name evidence="1" type="ORF">D0Z08_07115</name>
</gene>
<sequence length="164" mass="17353">MCAMRFQQTATYDAPVADVFAMLTDPAWREKVGVAQGVVSSDVTVTPEGTEGRRVVIDQVQDTEGLPAIAKKIAGPTTRAIVTEVWSSPTTGTIEILAPGKPTKAVGTVSLVADGDRTRHVTDLEVTVKVPILGGKLEQVMADNIGRGLEVEQAVGVAWLEGDR</sequence>
<dbReference type="Pfam" id="PF10698">
    <property type="entry name" value="DUF2505"/>
    <property type="match status" value="1"/>
</dbReference>
<accession>A0A417Y685</accession>
<keyword evidence="2" id="KW-1185">Reference proteome</keyword>
<dbReference type="InterPro" id="IPR019639">
    <property type="entry name" value="DUF2505"/>
</dbReference>
<comment type="caution">
    <text evidence="1">The sequence shown here is derived from an EMBL/GenBank/DDBJ whole genome shotgun (WGS) entry which is preliminary data.</text>
</comment>
<proteinExistence type="predicted"/>
<reference evidence="1 2" key="1">
    <citation type="submission" date="2018-09" db="EMBL/GenBank/DDBJ databases">
        <title>Genome sequencing of Nocardioides immobilis CCTCC AB 2017083 for comparison to Nocardioides silvaticus.</title>
        <authorList>
            <person name="Li C."/>
            <person name="Wang G."/>
        </authorList>
    </citation>
    <scope>NUCLEOTIDE SEQUENCE [LARGE SCALE GENOMIC DNA]</scope>
    <source>
        <strain evidence="1 2">CCTCC AB 2017083</strain>
    </source>
</reference>
<dbReference type="Proteomes" id="UP000283644">
    <property type="component" value="Unassembled WGS sequence"/>
</dbReference>
<dbReference type="OrthoDB" id="3266819at2"/>
<dbReference type="SUPFAM" id="SSF55961">
    <property type="entry name" value="Bet v1-like"/>
    <property type="match status" value="1"/>
</dbReference>
<protein>
    <submittedName>
        <fullName evidence="1">DUF2505 domain-containing protein</fullName>
    </submittedName>
</protein>
<dbReference type="Gene3D" id="3.30.530.20">
    <property type="match status" value="1"/>
</dbReference>
<name>A0A417Y685_9ACTN</name>
<dbReference type="AlphaFoldDB" id="A0A417Y685"/>
<dbReference type="EMBL" id="QXGH01000011">
    <property type="protein sequence ID" value="RHW28041.1"/>
    <property type="molecule type" value="Genomic_DNA"/>
</dbReference>
<dbReference type="InterPro" id="IPR023393">
    <property type="entry name" value="START-like_dom_sf"/>
</dbReference>